<evidence type="ECO:0000256" key="1">
    <source>
        <dbReference type="ARBA" id="ARBA00023015"/>
    </source>
</evidence>
<dbReference type="PANTHER" id="PTHR24567">
    <property type="entry name" value="CRP FAMILY TRANSCRIPTIONAL REGULATORY PROTEIN"/>
    <property type="match status" value="1"/>
</dbReference>
<dbReference type="Gene3D" id="1.10.10.10">
    <property type="entry name" value="Winged helix-like DNA-binding domain superfamily/Winged helix DNA-binding domain"/>
    <property type="match status" value="1"/>
</dbReference>
<dbReference type="SMART" id="SM00100">
    <property type="entry name" value="cNMP"/>
    <property type="match status" value="1"/>
</dbReference>
<dbReference type="InterPro" id="IPR036388">
    <property type="entry name" value="WH-like_DNA-bd_sf"/>
</dbReference>
<proteinExistence type="predicted"/>
<dbReference type="SUPFAM" id="SSF46785">
    <property type="entry name" value="Winged helix' DNA-binding domain"/>
    <property type="match status" value="1"/>
</dbReference>
<dbReference type="InterPro" id="IPR018488">
    <property type="entry name" value="cNMP-bd_CS"/>
</dbReference>
<dbReference type="PROSITE" id="PS51063">
    <property type="entry name" value="HTH_CRP_2"/>
    <property type="match status" value="1"/>
</dbReference>
<dbReference type="PRINTS" id="PR00034">
    <property type="entry name" value="HTHCRP"/>
</dbReference>
<dbReference type="InterPro" id="IPR050397">
    <property type="entry name" value="Env_Response_Regulators"/>
</dbReference>
<dbReference type="RefSeq" id="WP_013177782.1">
    <property type="nucleotide sequence ID" value="NC_014221.1"/>
</dbReference>
<organism evidence="6 7">
    <name type="scientific">Truepera radiovictrix (strain DSM 17093 / CIP 108686 / LMG 22925 / RQ-24)</name>
    <dbReference type="NCBI Taxonomy" id="649638"/>
    <lineage>
        <taxon>Bacteria</taxon>
        <taxon>Thermotogati</taxon>
        <taxon>Deinococcota</taxon>
        <taxon>Deinococci</taxon>
        <taxon>Trueperales</taxon>
        <taxon>Trueperaceae</taxon>
        <taxon>Truepera</taxon>
    </lineage>
</organism>
<feature type="domain" description="Cyclic nucleotide-binding" evidence="4">
    <location>
        <begin position="14"/>
        <end position="117"/>
    </location>
</feature>
<dbReference type="PROSITE" id="PS50042">
    <property type="entry name" value="CNMP_BINDING_3"/>
    <property type="match status" value="1"/>
</dbReference>
<feature type="domain" description="HTH crp-type" evidence="5">
    <location>
        <begin position="148"/>
        <end position="221"/>
    </location>
</feature>
<name>D7CWL3_TRURR</name>
<dbReference type="SMART" id="SM00419">
    <property type="entry name" value="HTH_CRP"/>
    <property type="match status" value="1"/>
</dbReference>
<evidence type="ECO:0000313" key="6">
    <source>
        <dbReference type="EMBL" id="ADI14412.1"/>
    </source>
</evidence>
<evidence type="ECO:0000259" key="4">
    <source>
        <dbReference type="PROSITE" id="PS50042"/>
    </source>
</evidence>
<gene>
    <name evidence="6" type="ordered locus">Trad_1290</name>
</gene>
<dbReference type="PANTHER" id="PTHR24567:SF74">
    <property type="entry name" value="HTH-TYPE TRANSCRIPTIONAL REGULATOR ARCR"/>
    <property type="match status" value="1"/>
</dbReference>
<dbReference type="InterPro" id="IPR036390">
    <property type="entry name" value="WH_DNA-bd_sf"/>
</dbReference>
<evidence type="ECO:0000256" key="2">
    <source>
        <dbReference type="ARBA" id="ARBA00023125"/>
    </source>
</evidence>
<accession>D7CWL3</accession>
<sequence>MRTADPTFLAQVPLFHKAPARALEIVSEAVQPRTFDADTVLFREGDRGEVLYILHKGTVKLFKIDLEGHEKTLAILKPPEFFGEMALLGEGGRSATAVCLRETHVYLLFKDDFERLLREYPSISLNVANTLSQRLRGMGDEAQVLSYKDAQGRVAYVILRLYWGGHIDFGETGHALLRLTHQELASLAGTSRETVTRALKALEEEGVISTRPKEVLIKDPDGLEEILHGVR</sequence>
<dbReference type="Proteomes" id="UP000000379">
    <property type="component" value="Chromosome"/>
</dbReference>
<dbReference type="InterPro" id="IPR018490">
    <property type="entry name" value="cNMP-bd_dom_sf"/>
</dbReference>
<keyword evidence="1" id="KW-0805">Transcription regulation</keyword>
<dbReference type="PROSITE" id="PS00889">
    <property type="entry name" value="CNMP_BINDING_2"/>
    <property type="match status" value="1"/>
</dbReference>
<dbReference type="InterPro" id="IPR014710">
    <property type="entry name" value="RmlC-like_jellyroll"/>
</dbReference>
<keyword evidence="2" id="KW-0238">DNA-binding</keyword>
<dbReference type="EMBL" id="CP002049">
    <property type="protein sequence ID" value="ADI14412.1"/>
    <property type="molecule type" value="Genomic_DNA"/>
</dbReference>
<dbReference type="Gene3D" id="2.60.120.10">
    <property type="entry name" value="Jelly Rolls"/>
    <property type="match status" value="1"/>
</dbReference>
<protein>
    <submittedName>
        <fullName evidence="6">Transcriptional regulator, Crp/Fnr family</fullName>
    </submittedName>
</protein>
<evidence type="ECO:0000256" key="3">
    <source>
        <dbReference type="ARBA" id="ARBA00023163"/>
    </source>
</evidence>
<dbReference type="CDD" id="cd00038">
    <property type="entry name" value="CAP_ED"/>
    <property type="match status" value="1"/>
</dbReference>
<reference evidence="6 7" key="2">
    <citation type="journal article" date="2011" name="Stand. Genomic Sci.">
        <title>Complete genome sequence of Truepera radiovictrix type strain (RQ-24).</title>
        <authorList>
            <person name="Ivanova N."/>
            <person name="Rohde C."/>
            <person name="Munk C."/>
            <person name="Nolan M."/>
            <person name="Lucas S."/>
            <person name="Del Rio T.G."/>
            <person name="Tice H."/>
            <person name="Deshpande S."/>
            <person name="Cheng J.F."/>
            <person name="Tapia R."/>
            <person name="Han C."/>
            <person name="Goodwin L."/>
            <person name="Pitluck S."/>
            <person name="Liolios K."/>
            <person name="Mavromatis K."/>
            <person name="Mikhailova N."/>
            <person name="Pati A."/>
            <person name="Chen A."/>
            <person name="Palaniappan K."/>
            <person name="Land M."/>
            <person name="Hauser L."/>
            <person name="Chang Y.J."/>
            <person name="Jeffries C.D."/>
            <person name="Brambilla E."/>
            <person name="Rohde M."/>
            <person name="Goker M."/>
            <person name="Tindall B.J."/>
            <person name="Woyke T."/>
            <person name="Bristow J."/>
            <person name="Eisen J.A."/>
            <person name="Markowitz V."/>
            <person name="Hugenholtz P."/>
            <person name="Kyrpides N.C."/>
            <person name="Klenk H.P."/>
            <person name="Lapidus A."/>
        </authorList>
    </citation>
    <scope>NUCLEOTIDE SEQUENCE [LARGE SCALE GENOMIC DNA]</scope>
    <source>
        <strain evidence="7">DSM 17093 / CIP 108686 / LMG 22925 / RQ-24</strain>
    </source>
</reference>
<dbReference type="KEGG" id="tra:Trad_1290"/>
<dbReference type="GO" id="GO:0003677">
    <property type="term" value="F:DNA binding"/>
    <property type="evidence" value="ECO:0007669"/>
    <property type="project" value="UniProtKB-KW"/>
</dbReference>
<dbReference type="Pfam" id="PF00027">
    <property type="entry name" value="cNMP_binding"/>
    <property type="match status" value="1"/>
</dbReference>
<evidence type="ECO:0000259" key="5">
    <source>
        <dbReference type="PROSITE" id="PS51063"/>
    </source>
</evidence>
<keyword evidence="3" id="KW-0804">Transcription</keyword>
<dbReference type="GO" id="GO:0005829">
    <property type="term" value="C:cytosol"/>
    <property type="evidence" value="ECO:0007669"/>
    <property type="project" value="TreeGrafter"/>
</dbReference>
<dbReference type="OrthoDB" id="9810708at2"/>
<dbReference type="InterPro" id="IPR000595">
    <property type="entry name" value="cNMP-bd_dom"/>
</dbReference>
<dbReference type="eggNOG" id="COG0664">
    <property type="taxonomic scope" value="Bacteria"/>
</dbReference>
<keyword evidence="7" id="KW-1185">Reference proteome</keyword>
<dbReference type="Pfam" id="PF13545">
    <property type="entry name" value="HTH_Crp_2"/>
    <property type="match status" value="1"/>
</dbReference>
<dbReference type="HOGENOM" id="CLU_075053_3_5_0"/>
<dbReference type="SUPFAM" id="SSF51206">
    <property type="entry name" value="cAMP-binding domain-like"/>
    <property type="match status" value="1"/>
</dbReference>
<dbReference type="InterPro" id="IPR012318">
    <property type="entry name" value="HTH_CRP"/>
</dbReference>
<dbReference type="AlphaFoldDB" id="D7CWL3"/>
<dbReference type="CDD" id="cd00092">
    <property type="entry name" value="HTH_CRP"/>
    <property type="match status" value="1"/>
</dbReference>
<evidence type="ECO:0000313" key="7">
    <source>
        <dbReference type="Proteomes" id="UP000000379"/>
    </source>
</evidence>
<dbReference type="GO" id="GO:0003700">
    <property type="term" value="F:DNA-binding transcription factor activity"/>
    <property type="evidence" value="ECO:0007669"/>
    <property type="project" value="TreeGrafter"/>
</dbReference>
<reference evidence="7" key="1">
    <citation type="submission" date="2010-05" db="EMBL/GenBank/DDBJ databases">
        <title>The complete genome of Truepera radiovictris DSM 17093.</title>
        <authorList>
            <consortium name="US DOE Joint Genome Institute (JGI-PGF)"/>
            <person name="Lucas S."/>
            <person name="Copeland A."/>
            <person name="Lapidus A."/>
            <person name="Glavina del Rio T."/>
            <person name="Dalin E."/>
            <person name="Tice H."/>
            <person name="Bruce D."/>
            <person name="Goodwin L."/>
            <person name="Pitluck S."/>
            <person name="Kyrpides N."/>
            <person name="Mavromatis K."/>
            <person name="Ovchinnikova G."/>
            <person name="Munk A.C."/>
            <person name="Detter J.C."/>
            <person name="Han C."/>
            <person name="Tapia R."/>
            <person name="Land M."/>
            <person name="Hauser L."/>
            <person name="Markowitz V."/>
            <person name="Cheng J.-F."/>
            <person name="Hugenholtz P."/>
            <person name="Woyke T."/>
            <person name="Wu D."/>
            <person name="Tindall B."/>
            <person name="Pomrenke H.G."/>
            <person name="Brambilla E."/>
            <person name="Klenk H.-P."/>
            <person name="Eisen J.A."/>
        </authorList>
    </citation>
    <scope>NUCLEOTIDE SEQUENCE [LARGE SCALE GENOMIC DNA]</scope>
    <source>
        <strain evidence="7">DSM 17093 / CIP 108686 / LMG 22925 / RQ-24</strain>
    </source>
</reference>
<dbReference type="STRING" id="649638.Trad_1290"/>